<dbReference type="CDD" id="cd00364">
    <property type="entry name" value="Ribosomal_uS17"/>
    <property type="match status" value="1"/>
</dbReference>
<dbReference type="PANTHER" id="PTHR10744">
    <property type="entry name" value="40S RIBOSOMAL PROTEIN S11 FAMILY MEMBER"/>
    <property type="match status" value="1"/>
</dbReference>
<evidence type="ECO:0000256" key="3">
    <source>
        <dbReference type="ARBA" id="ARBA00022884"/>
    </source>
</evidence>
<dbReference type="EMBL" id="DSFC01000160">
    <property type="protein sequence ID" value="HEV09315.1"/>
    <property type="molecule type" value="Genomic_DNA"/>
</dbReference>
<dbReference type="GO" id="GO:0003735">
    <property type="term" value="F:structural constituent of ribosome"/>
    <property type="evidence" value="ECO:0007669"/>
    <property type="project" value="UniProtKB-UniRule"/>
</dbReference>
<comment type="subunit">
    <text evidence="6">Part of the 30S ribosomal subunit.</text>
</comment>
<dbReference type="GO" id="GO:0022627">
    <property type="term" value="C:cytosolic small ribosomal subunit"/>
    <property type="evidence" value="ECO:0007669"/>
    <property type="project" value="UniProtKB-UniRule"/>
</dbReference>
<dbReference type="NCBIfam" id="NF004123">
    <property type="entry name" value="PRK05610.1"/>
    <property type="match status" value="1"/>
</dbReference>
<gene>
    <name evidence="6" type="primary">rpsQ</name>
    <name evidence="8" type="ORF">ENO34_02820</name>
</gene>
<organism evidence="8">
    <name type="scientific">Sulfurihydrogenibium azorense</name>
    <dbReference type="NCBI Taxonomy" id="309806"/>
    <lineage>
        <taxon>Bacteria</taxon>
        <taxon>Pseudomonadati</taxon>
        <taxon>Aquificota</taxon>
        <taxon>Aquificia</taxon>
        <taxon>Aquificales</taxon>
        <taxon>Hydrogenothermaceae</taxon>
        <taxon>Sulfurihydrogenibium</taxon>
    </lineage>
</organism>
<dbReference type="Gene3D" id="2.40.50.140">
    <property type="entry name" value="Nucleic acid-binding proteins"/>
    <property type="match status" value="1"/>
</dbReference>
<proteinExistence type="inferred from homology"/>
<keyword evidence="3 6" id="KW-0694">RNA-binding</keyword>
<dbReference type="GO" id="GO:0006412">
    <property type="term" value="P:translation"/>
    <property type="evidence" value="ECO:0007669"/>
    <property type="project" value="UniProtKB-UniRule"/>
</dbReference>
<dbReference type="AlphaFoldDB" id="A0A831YDV8"/>
<reference evidence="8" key="1">
    <citation type="journal article" date="2020" name="mSystems">
        <title>Genome- and Community-Level Interaction Insights into Carbon Utilization and Element Cycling Functions of Hydrothermarchaeota in Hydrothermal Sediment.</title>
        <authorList>
            <person name="Zhou Z."/>
            <person name="Liu Y."/>
            <person name="Xu W."/>
            <person name="Pan J."/>
            <person name="Luo Z.H."/>
            <person name="Li M."/>
        </authorList>
    </citation>
    <scope>NUCLEOTIDE SEQUENCE [LARGE SCALE GENOMIC DNA]</scope>
    <source>
        <strain evidence="8">SpSt-1257</strain>
    </source>
</reference>
<sequence>MTSETKKNVKEFVGKVVSNKMDKTVVVAVERKFPHPLYEKQVKKTKKFYAHDEENKCKEGDIVRIRESRPLSKLKRWVVVEIIQSSST</sequence>
<dbReference type="PRINTS" id="PR00973">
    <property type="entry name" value="RIBOSOMALS17"/>
</dbReference>
<evidence type="ECO:0000256" key="4">
    <source>
        <dbReference type="ARBA" id="ARBA00022980"/>
    </source>
</evidence>
<comment type="caution">
    <text evidence="8">The sequence shown here is derived from an EMBL/GenBank/DDBJ whole genome shotgun (WGS) entry which is preliminary data.</text>
</comment>
<evidence type="ECO:0000256" key="2">
    <source>
        <dbReference type="ARBA" id="ARBA00022730"/>
    </source>
</evidence>
<dbReference type="InterPro" id="IPR019984">
    <property type="entry name" value="Ribosomal_uS17_bact/chlr"/>
</dbReference>
<dbReference type="PANTHER" id="PTHR10744:SF1">
    <property type="entry name" value="SMALL RIBOSOMAL SUBUNIT PROTEIN US17M"/>
    <property type="match status" value="1"/>
</dbReference>
<keyword evidence="4 6" id="KW-0689">Ribosomal protein</keyword>
<dbReference type="NCBIfam" id="TIGR03635">
    <property type="entry name" value="uS17_bact"/>
    <property type="match status" value="1"/>
</dbReference>
<dbReference type="PROSITE" id="PS00056">
    <property type="entry name" value="RIBOSOMAL_S17"/>
    <property type="match status" value="1"/>
</dbReference>
<evidence type="ECO:0000256" key="7">
    <source>
        <dbReference type="RuleBase" id="RU003872"/>
    </source>
</evidence>
<evidence type="ECO:0000256" key="5">
    <source>
        <dbReference type="ARBA" id="ARBA00023274"/>
    </source>
</evidence>
<dbReference type="SUPFAM" id="SSF50249">
    <property type="entry name" value="Nucleic acid-binding proteins"/>
    <property type="match status" value="1"/>
</dbReference>
<comment type="similarity">
    <text evidence="1 6 7">Belongs to the universal ribosomal protein uS17 family.</text>
</comment>
<comment type="function">
    <text evidence="6">One of the primary rRNA binding proteins, it binds specifically to the 5'-end of 16S ribosomal RNA.</text>
</comment>
<dbReference type="HAMAP" id="MF_01345_B">
    <property type="entry name" value="Ribosomal_uS17_B"/>
    <property type="match status" value="1"/>
</dbReference>
<evidence type="ECO:0000313" key="8">
    <source>
        <dbReference type="EMBL" id="HEV09315.1"/>
    </source>
</evidence>
<dbReference type="InterPro" id="IPR000266">
    <property type="entry name" value="Ribosomal_uS17"/>
</dbReference>
<evidence type="ECO:0000256" key="6">
    <source>
        <dbReference type="HAMAP-Rule" id="MF_01345"/>
    </source>
</evidence>
<evidence type="ECO:0000256" key="1">
    <source>
        <dbReference type="ARBA" id="ARBA00010254"/>
    </source>
</evidence>
<accession>A0A831YDV8</accession>
<dbReference type="InterPro" id="IPR012340">
    <property type="entry name" value="NA-bd_OB-fold"/>
</dbReference>
<dbReference type="GO" id="GO:0019843">
    <property type="term" value="F:rRNA binding"/>
    <property type="evidence" value="ECO:0007669"/>
    <property type="project" value="UniProtKB-UniRule"/>
</dbReference>
<keyword evidence="5 6" id="KW-0687">Ribonucleoprotein</keyword>
<protein>
    <recommendedName>
        <fullName evidence="6">Small ribosomal subunit protein uS17</fullName>
    </recommendedName>
</protein>
<keyword evidence="2 6" id="KW-0699">rRNA-binding</keyword>
<dbReference type="Proteomes" id="UP000885621">
    <property type="component" value="Unassembled WGS sequence"/>
</dbReference>
<dbReference type="InterPro" id="IPR019979">
    <property type="entry name" value="Ribosomal_uS17_CS"/>
</dbReference>
<name>A0A831YDV8_9AQUI</name>
<dbReference type="Pfam" id="PF00366">
    <property type="entry name" value="Ribosomal_S17"/>
    <property type="match status" value="1"/>
</dbReference>